<evidence type="ECO:0000256" key="1">
    <source>
        <dbReference type="SAM" id="Coils"/>
    </source>
</evidence>
<dbReference type="EMBL" id="LT552933">
    <property type="protein sequence ID" value="SAL99615.1"/>
    <property type="molecule type" value="Genomic_DNA"/>
</dbReference>
<accession>A0A168N1C9</accession>
<organism evidence="3">
    <name type="scientific">Absidia glauca</name>
    <name type="common">Pin mould</name>
    <dbReference type="NCBI Taxonomy" id="4829"/>
    <lineage>
        <taxon>Eukaryota</taxon>
        <taxon>Fungi</taxon>
        <taxon>Fungi incertae sedis</taxon>
        <taxon>Mucoromycota</taxon>
        <taxon>Mucoromycotina</taxon>
        <taxon>Mucoromycetes</taxon>
        <taxon>Mucorales</taxon>
        <taxon>Cunninghamellaceae</taxon>
        <taxon>Absidia</taxon>
    </lineage>
</organism>
<gene>
    <name evidence="3" type="primary">ABSGL_05260.1 scaffold 6884</name>
</gene>
<dbReference type="AlphaFoldDB" id="A0A168N1C9"/>
<keyword evidence="1" id="KW-0175">Coiled coil</keyword>
<evidence type="ECO:0008006" key="5">
    <source>
        <dbReference type="Google" id="ProtNLM"/>
    </source>
</evidence>
<name>A0A168N1C9_ABSGL</name>
<reference evidence="3" key="1">
    <citation type="submission" date="2016-04" db="EMBL/GenBank/DDBJ databases">
        <authorList>
            <person name="Evans L.H."/>
            <person name="Alamgir A."/>
            <person name="Owens N."/>
            <person name="Weber N.D."/>
            <person name="Virtaneva K."/>
            <person name="Barbian K."/>
            <person name="Babar A."/>
            <person name="Rosenke K."/>
        </authorList>
    </citation>
    <scope>NUCLEOTIDE SEQUENCE [LARGE SCALE GENOMIC DNA]</scope>
    <source>
        <strain evidence="3">CBS 101.48</strain>
    </source>
</reference>
<dbReference type="OrthoDB" id="10266568at2759"/>
<protein>
    <recommendedName>
        <fullName evidence="5">Charged multivesicular body protein 3</fullName>
    </recommendedName>
</protein>
<dbReference type="PANTHER" id="PTHR10476">
    <property type="entry name" value="CHARGED MULTIVESICULAR BODY PROTEIN"/>
    <property type="match status" value="1"/>
</dbReference>
<dbReference type="Pfam" id="PF03357">
    <property type="entry name" value="Snf7"/>
    <property type="match status" value="2"/>
</dbReference>
<dbReference type="GO" id="GO:0007034">
    <property type="term" value="P:vacuolar transport"/>
    <property type="evidence" value="ECO:0007669"/>
    <property type="project" value="InterPro"/>
</dbReference>
<feature type="compositionally biased region" description="Acidic residues" evidence="2">
    <location>
        <begin position="199"/>
        <end position="209"/>
    </location>
</feature>
<feature type="region of interest" description="Disordered" evidence="2">
    <location>
        <begin position="184"/>
        <end position="209"/>
    </location>
</feature>
<dbReference type="InterPro" id="IPR005024">
    <property type="entry name" value="Snf7_fam"/>
</dbReference>
<feature type="coiled-coil region" evidence="1">
    <location>
        <begin position="22"/>
        <end position="49"/>
    </location>
</feature>
<proteinExistence type="predicted"/>
<dbReference type="Proteomes" id="UP000078561">
    <property type="component" value="Unassembled WGS sequence"/>
</dbReference>
<evidence type="ECO:0000256" key="2">
    <source>
        <dbReference type="SAM" id="MobiDB-lite"/>
    </source>
</evidence>
<dbReference type="Gene3D" id="6.10.140.1230">
    <property type="match status" value="2"/>
</dbReference>
<keyword evidence="4" id="KW-1185">Reference proteome</keyword>
<sequence>MASNLTTNIQRFFGKKTPDELVKKWRQEIRQQQRAIQRQIQAIDVEEAKVKKSIKQVAKKGDAKVCKMLAKELIRSQQHKNRLYTSKAQMNSIIMQLEHQLATLKVAGALQKSGEVMKLVNNLVRLPEVSQAMQQMSVEMMKAGIMDEMIEDTMDMMDDDDLEEAADEEVNSVLFQITDGMLGEAGSVGPALEKKQEEPAEEESEEEGPELELMQKRLQEKLLVLAILSSFFLLPTPNPTLMSGLEKNLFQLKFTAKQLNKQSKRCQKEEGLEKAKLKKAIQDGNMEGARIYASNAIRKKNEALNLLRLSSRIDAVASRVQTAVTMRKVTGSMASVVKGMDKAMESMNLEKISMVMDKFESQFEDLDVQTEYMEGAMAGTTTMTTPQNEVETLMHQVADEHGLEMNQELGRLEPSSVLGEAKKKENDEDALLTERLKALRQ</sequence>
<evidence type="ECO:0000313" key="4">
    <source>
        <dbReference type="Proteomes" id="UP000078561"/>
    </source>
</evidence>
<dbReference type="STRING" id="4829.A0A168N1C9"/>
<dbReference type="InParanoid" id="A0A168N1C9"/>
<evidence type="ECO:0000313" key="3">
    <source>
        <dbReference type="EMBL" id="SAL99615.1"/>
    </source>
</evidence>